<accession>A0A1C0B9U2</accession>
<feature type="binding site" evidence="8">
    <location>
        <begin position="294"/>
        <end position="300"/>
    </location>
    <ligand>
        <name>substrate</name>
    </ligand>
</feature>
<keyword evidence="2 8" id="KW-0436">Ligase</keyword>
<dbReference type="Proteomes" id="UP000093281">
    <property type="component" value="Unassembled WGS sequence"/>
</dbReference>
<comment type="cofactor">
    <cofactor evidence="8">
        <name>Mg(2+)</name>
        <dbReference type="ChEBI" id="CHEBI:18420"/>
    </cofactor>
    <text evidence="8">Binds 1 Mg(2+) ion per subunit.</text>
</comment>
<dbReference type="STRING" id="544718.AAX25_00709"/>
<comment type="caution">
    <text evidence="11">The sequence shown here is derived from an EMBL/GenBank/DDBJ whole genome shotgun (WGS) entry which is preliminary data.</text>
</comment>
<comment type="similarity">
    <text evidence="8 10">Belongs to the adenylosuccinate synthetase family.</text>
</comment>
<keyword evidence="4 8" id="KW-0547">Nucleotide-binding</keyword>
<feature type="binding site" evidence="8">
    <location>
        <begin position="12"/>
        <end position="18"/>
    </location>
    <ligand>
        <name>GTP</name>
        <dbReference type="ChEBI" id="CHEBI:37565"/>
    </ligand>
</feature>
<organism evidence="11 13">
    <name type="scientific">Aliarcobacter thereius</name>
    <dbReference type="NCBI Taxonomy" id="544718"/>
    <lineage>
        <taxon>Bacteria</taxon>
        <taxon>Pseudomonadati</taxon>
        <taxon>Campylobacterota</taxon>
        <taxon>Epsilonproteobacteria</taxon>
        <taxon>Campylobacterales</taxon>
        <taxon>Arcobacteraceae</taxon>
        <taxon>Aliarcobacter</taxon>
    </lineage>
</organism>
<evidence type="ECO:0000256" key="2">
    <source>
        <dbReference type="ARBA" id="ARBA00022598"/>
    </source>
</evidence>
<feature type="binding site" evidence="8">
    <location>
        <position position="300"/>
    </location>
    <ligand>
        <name>GTP</name>
        <dbReference type="ChEBI" id="CHEBI:37565"/>
    </ligand>
</feature>
<dbReference type="InterPro" id="IPR042111">
    <property type="entry name" value="Adenylosuccinate_synth_dom3"/>
</dbReference>
<dbReference type="PROSITE" id="PS00513">
    <property type="entry name" value="ADENYLOSUCCIN_SYN_2"/>
    <property type="match status" value="1"/>
</dbReference>
<evidence type="ECO:0000256" key="7">
    <source>
        <dbReference type="ARBA" id="ARBA00023134"/>
    </source>
</evidence>
<dbReference type="EMBL" id="VBUF01000002">
    <property type="protein sequence ID" value="TLS72571.1"/>
    <property type="molecule type" value="Genomic_DNA"/>
</dbReference>
<dbReference type="InterPro" id="IPR042110">
    <property type="entry name" value="Adenylosuccinate_synth_dom2"/>
</dbReference>
<protein>
    <recommendedName>
        <fullName evidence="8 10">Adenylosuccinate synthetase</fullName>
        <shortName evidence="8">AMPSase</shortName>
        <shortName evidence="8">AdSS</shortName>
        <ecNumber evidence="8 10">6.3.4.4</ecNumber>
    </recommendedName>
    <alternativeName>
        <fullName evidence="8">IMP--aspartate ligase</fullName>
    </alternativeName>
</protein>
<comment type="function">
    <text evidence="8">Plays an important role in the de novo pathway of purine nucleotide biosynthesis. Catalyzes the first committed step in the biosynthesis of AMP from IMP.</text>
</comment>
<keyword evidence="3 8" id="KW-0479">Metal-binding</keyword>
<keyword evidence="8" id="KW-0963">Cytoplasm</keyword>
<dbReference type="InterPro" id="IPR018220">
    <property type="entry name" value="Adenylosuccin_syn_GTP-bd"/>
</dbReference>
<keyword evidence="6 8" id="KW-0460">Magnesium</keyword>
<dbReference type="PROSITE" id="PS01266">
    <property type="entry name" value="ADENYLOSUCCIN_SYN_1"/>
    <property type="match status" value="1"/>
</dbReference>
<dbReference type="EC" id="6.3.4.4" evidence="8 10"/>
<reference evidence="13" key="2">
    <citation type="submission" date="2015-05" db="EMBL/GenBank/DDBJ databases">
        <authorList>
            <person name="Rovetto F."/>
            <person name="Cocolin L."/>
            <person name="Illeghems K."/>
            <person name="Van Nieuwerburgh F."/>
            <person name="Houf K."/>
        </authorList>
    </citation>
    <scope>NUCLEOTIDE SEQUENCE [LARGE SCALE GENOMIC DNA]</scope>
    <source>
        <strain evidence="13">DU22</strain>
    </source>
</reference>
<feature type="binding site" description="in other chain" evidence="8">
    <location>
        <begin position="38"/>
        <end position="41"/>
    </location>
    <ligand>
        <name>IMP</name>
        <dbReference type="ChEBI" id="CHEBI:58053"/>
        <note>ligand shared between dimeric partners</note>
    </ligand>
</feature>
<feature type="binding site" description="in other chain" evidence="8">
    <location>
        <position position="219"/>
    </location>
    <ligand>
        <name>IMP</name>
        <dbReference type="ChEBI" id="CHEBI:58053"/>
        <note>ligand shared between dimeric partners</note>
    </ligand>
</feature>
<dbReference type="Gene3D" id="3.90.170.10">
    <property type="entry name" value="Adenylosuccinate Synthetase, subunit A, domain 3"/>
    <property type="match status" value="1"/>
</dbReference>
<comment type="pathway">
    <text evidence="8 10">Purine metabolism; AMP biosynthesis via de novo pathway; AMP from IMP: step 1/2.</text>
</comment>
<dbReference type="GO" id="GO:0005525">
    <property type="term" value="F:GTP binding"/>
    <property type="evidence" value="ECO:0007669"/>
    <property type="project" value="UniProtKB-UniRule"/>
</dbReference>
<evidence type="ECO:0000256" key="4">
    <source>
        <dbReference type="ARBA" id="ARBA00022741"/>
    </source>
</evidence>
<dbReference type="PANTHER" id="PTHR11846">
    <property type="entry name" value="ADENYLOSUCCINATE SYNTHETASE"/>
    <property type="match status" value="1"/>
</dbReference>
<dbReference type="GO" id="GO:0005737">
    <property type="term" value="C:cytoplasm"/>
    <property type="evidence" value="ECO:0007669"/>
    <property type="project" value="UniProtKB-SubCell"/>
</dbReference>
<dbReference type="Pfam" id="PF00709">
    <property type="entry name" value="Adenylsucc_synt"/>
    <property type="match status" value="1"/>
</dbReference>
<dbReference type="SMART" id="SM00788">
    <property type="entry name" value="Adenylsucc_synt"/>
    <property type="match status" value="1"/>
</dbReference>
<dbReference type="InterPro" id="IPR027417">
    <property type="entry name" value="P-loop_NTPase"/>
</dbReference>
<comment type="subunit">
    <text evidence="1 8">Homodimer.</text>
</comment>
<dbReference type="FunFam" id="3.90.170.10:FF:000001">
    <property type="entry name" value="Adenylosuccinate synthetase"/>
    <property type="match status" value="1"/>
</dbReference>
<dbReference type="RefSeq" id="WP_066182299.1">
    <property type="nucleotide sequence ID" value="NZ_LCUJ01000001.1"/>
</dbReference>
<dbReference type="GO" id="GO:0044208">
    <property type="term" value="P:'de novo' AMP biosynthetic process"/>
    <property type="evidence" value="ECO:0007669"/>
    <property type="project" value="UniProtKB-UniRule"/>
</dbReference>
<evidence type="ECO:0000313" key="13">
    <source>
        <dbReference type="Proteomes" id="UP000093281"/>
    </source>
</evidence>
<feature type="binding site" evidence="8">
    <location>
        <position position="13"/>
    </location>
    <ligand>
        <name>Mg(2+)</name>
        <dbReference type="ChEBI" id="CHEBI:18420"/>
    </ligand>
</feature>
<dbReference type="OrthoDB" id="9807553at2"/>
<feature type="binding site" description="in other chain" evidence="8">
    <location>
        <position position="125"/>
    </location>
    <ligand>
        <name>IMP</name>
        <dbReference type="ChEBI" id="CHEBI:58053"/>
        <note>ligand shared between dimeric partners</note>
    </ligand>
</feature>
<reference evidence="12 14" key="3">
    <citation type="submission" date="2019-05" db="EMBL/GenBank/DDBJ databases">
        <title>Arcobacter cibarius and Arcobacter thereius providing challenges in identification an antibiotic susceptibility and Quinolone resistance.</title>
        <authorList>
            <person name="Busch A."/>
            <person name="Hanel I."/>
            <person name="Hotzel H."/>
            <person name="Tomaso H."/>
        </authorList>
    </citation>
    <scope>NUCLEOTIDE SEQUENCE [LARGE SCALE GENOMIC DNA]</scope>
    <source>
        <strain evidence="12 14">17CS1191_2</strain>
    </source>
</reference>
<dbReference type="CDD" id="cd03108">
    <property type="entry name" value="AdSS"/>
    <property type="match status" value="1"/>
</dbReference>
<evidence type="ECO:0000256" key="1">
    <source>
        <dbReference type="ARBA" id="ARBA00011738"/>
    </source>
</evidence>
<dbReference type="PANTHER" id="PTHR11846:SF0">
    <property type="entry name" value="ADENYLOSUCCINATE SYNTHETASE"/>
    <property type="match status" value="1"/>
</dbReference>
<dbReference type="SUPFAM" id="SSF52540">
    <property type="entry name" value="P-loop containing nucleoside triphosphate hydrolases"/>
    <property type="match status" value="1"/>
</dbReference>
<dbReference type="Gene3D" id="1.10.300.10">
    <property type="entry name" value="Adenylosuccinate Synthetase, subunit A, domain 2"/>
    <property type="match status" value="1"/>
</dbReference>
<evidence type="ECO:0000256" key="5">
    <source>
        <dbReference type="ARBA" id="ARBA00022755"/>
    </source>
</evidence>
<dbReference type="EMBL" id="LCUJ01000001">
    <property type="protein sequence ID" value="OCM00366.1"/>
    <property type="molecule type" value="Genomic_DNA"/>
</dbReference>
<dbReference type="UniPathway" id="UPA00075">
    <property type="reaction ID" value="UER00335"/>
</dbReference>
<reference evidence="11" key="1">
    <citation type="submission" date="2015-05" db="EMBL/GenBank/DDBJ databases">
        <authorList>
            <person name="Wang D.B."/>
            <person name="Wang M."/>
        </authorList>
    </citation>
    <scope>NUCLEOTIDE SEQUENCE [LARGE SCALE GENOMIC DNA]</scope>
    <source>
        <strain evidence="11">DU22</strain>
    </source>
</reference>
<dbReference type="InterPro" id="IPR033128">
    <property type="entry name" value="Adenylosuccin_syn_Lys_AS"/>
</dbReference>
<evidence type="ECO:0000313" key="14">
    <source>
        <dbReference type="Proteomes" id="UP000308001"/>
    </source>
</evidence>
<feature type="binding site" evidence="8">
    <location>
        <begin position="40"/>
        <end position="42"/>
    </location>
    <ligand>
        <name>GTP</name>
        <dbReference type="ChEBI" id="CHEBI:37565"/>
    </ligand>
</feature>
<evidence type="ECO:0000256" key="6">
    <source>
        <dbReference type="ARBA" id="ARBA00022842"/>
    </source>
</evidence>
<dbReference type="GO" id="GO:0004019">
    <property type="term" value="F:adenylosuccinate synthase activity"/>
    <property type="evidence" value="ECO:0007669"/>
    <property type="project" value="UniProtKB-UniRule"/>
</dbReference>
<dbReference type="Proteomes" id="UP000308001">
    <property type="component" value="Unassembled WGS sequence"/>
</dbReference>
<feature type="binding site" evidence="8">
    <location>
        <begin position="404"/>
        <end position="406"/>
    </location>
    <ligand>
        <name>GTP</name>
        <dbReference type="ChEBI" id="CHEBI:37565"/>
    </ligand>
</feature>
<evidence type="ECO:0000256" key="8">
    <source>
        <dbReference type="HAMAP-Rule" id="MF_00011"/>
    </source>
</evidence>
<name>A0A1C0B9U2_9BACT</name>
<dbReference type="NCBIfam" id="NF002223">
    <property type="entry name" value="PRK01117.1"/>
    <property type="match status" value="1"/>
</dbReference>
<dbReference type="NCBIfam" id="TIGR00184">
    <property type="entry name" value="purA"/>
    <property type="match status" value="1"/>
</dbReference>
<dbReference type="InterPro" id="IPR001114">
    <property type="entry name" value="Adenylosuccinate_synthetase"/>
</dbReference>
<feature type="binding site" evidence="8">
    <location>
        <begin position="326"/>
        <end position="328"/>
    </location>
    <ligand>
        <name>GTP</name>
        <dbReference type="ChEBI" id="CHEBI:37565"/>
    </ligand>
</feature>
<gene>
    <name evidence="8 11" type="primary">purA</name>
    <name evidence="11" type="ORF">AAX29_00369</name>
    <name evidence="12" type="ORF">FE246_04075</name>
</gene>
<feature type="binding site" description="in other chain" evidence="8">
    <location>
        <position position="298"/>
    </location>
    <ligand>
        <name>IMP</name>
        <dbReference type="ChEBI" id="CHEBI:58053"/>
        <note>ligand shared between dimeric partners</note>
    </ligand>
</feature>
<evidence type="ECO:0000256" key="10">
    <source>
        <dbReference type="RuleBase" id="RU000520"/>
    </source>
</evidence>
<comment type="catalytic activity">
    <reaction evidence="8 10">
        <text>IMP + L-aspartate + GTP = N(6)-(1,2-dicarboxyethyl)-AMP + GDP + phosphate + 2 H(+)</text>
        <dbReference type="Rhea" id="RHEA:15753"/>
        <dbReference type="ChEBI" id="CHEBI:15378"/>
        <dbReference type="ChEBI" id="CHEBI:29991"/>
        <dbReference type="ChEBI" id="CHEBI:37565"/>
        <dbReference type="ChEBI" id="CHEBI:43474"/>
        <dbReference type="ChEBI" id="CHEBI:57567"/>
        <dbReference type="ChEBI" id="CHEBI:58053"/>
        <dbReference type="ChEBI" id="CHEBI:58189"/>
        <dbReference type="EC" id="6.3.4.4"/>
    </reaction>
</comment>
<keyword evidence="7 8" id="KW-0342">GTP-binding</keyword>
<evidence type="ECO:0000313" key="12">
    <source>
        <dbReference type="EMBL" id="TLS72571.1"/>
    </source>
</evidence>
<dbReference type="Gene3D" id="3.40.440.10">
    <property type="entry name" value="Adenylosuccinate Synthetase, subunit A, domain 1"/>
    <property type="match status" value="1"/>
</dbReference>
<feature type="binding site" description="in other chain" evidence="8">
    <location>
        <position position="234"/>
    </location>
    <ligand>
        <name>IMP</name>
        <dbReference type="ChEBI" id="CHEBI:58053"/>
        <note>ligand shared between dimeric partners</note>
    </ligand>
</feature>
<dbReference type="GO" id="GO:0046040">
    <property type="term" value="P:IMP metabolic process"/>
    <property type="evidence" value="ECO:0007669"/>
    <property type="project" value="TreeGrafter"/>
</dbReference>
<dbReference type="AlphaFoldDB" id="A0A1C0B9U2"/>
<dbReference type="InterPro" id="IPR042109">
    <property type="entry name" value="Adenylosuccinate_synth_dom1"/>
</dbReference>
<feature type="binding site" evidence="8">
    <location>
        <position position="40"/>
    </location>
    <ligand>
        <name>Mg(2+)</name>
        <dbReference type="ChEBI" id="CHEBI:18420"/>
    </ligand>
</feature>
<dbReference type="FunFam" id="1.10.300.10:FF:000001">
    <property type="entry name" value="Adenylosuccinate synthetase"/>
    <property type="match status" value="1"/>
</dbReference>
<feature type="active site" description="Proton donor" evidence="8">
    <location>
        <position position="41"/>
    </location>
</feature>
<proteinExistence type="inferred from homology"/>
<evidence type="ECO:0000313" key="11">
    <source>
        <dbReference type="EMBL" id="OCM00366.1"/>
    </source>
</evidence>
<feature type="binding site" evidence="8">
    <location>
        <position position="139"/>
    </location>
    <ligand>
        <name>IMP</name>
        <dbReference type="ChEBI" id="CHEBI:58053"/>
        <note>ligand shared between dimeric partners</note>
    </ligand>
</feature>
<dbReference type="GO" id="GO:0000287">
    <property type="term" value="F:magnesium ion binding"/>
    <property type="evidence" value="ECO:0007669"/>
    <property type="project" value="UniProtKB-UniRule"/>
</dbReference>
<evidence type="ECO:0000256" key="3">
    <source>
        <dbReference type="ARBA" id="ARBA00022723"/>
    </source>
</evidence>
<keyword evidence="5 8" id="KW-0658">Purine biosynthesis</keyword>
<dbReference type="HAMAP" id="MF_00011">
    <property type="entry name" value="Adenylosucc_synth"/>
    <property type="match status" value="1"/>
</dbReference>
<sequence>MKADVIVGIQWGDEGKGKIVDMLAQKYDMVCRSQGGHNAGHTIWVDGVKYVLQLIPSGILNPKSVNVIGNGVVVSPENILREMSQFGSLVGRLYISDKAHLNLAFHAQIDQAKEKLKGDKAIGTTGKGIGPTYAEKVSRTGFRVGELLNPAKLCEDIISYFEQNRAIFDILQIATPDKEALLNELKSYKEKLSSYIVNTTNMVWKALEENKRVLLEGAQGTLLDIDHGTYPYVTSSSTVTGGACTGLGLNPKDIGEVIGIVKAYCTRVGNGPFPTEDFTQAGITMGEVGKEFGAITGRKRRCGWFDAVSVRYASRLNGCDKLALMKLDVLDGFEKIKVCVSYIHNGEKINYMPSDMDNVEAVYEEIDGWDSVVGIRKYEDLPINAKKFIEKIEEITNVKVGIISTSPERDDTIIRG</sequence>
<dbReference type="PATRIC" id="fig|544718.43.peg.694"/>
<feature type="active site" description="Proton acceptor" evidence="8">
    <location>
        <position position="13"/>
    </location>
</feature>
<comment type="subcellular location">
    <subcellularLocation>
        <location evidence="8">Cytoplasm</location>
    </subcellularLocation>
</comment>
<feature type="active site" evidence="9">
    <location>
        <position position="136"/>
    </location>
</feature>
<feature type="binding site" description="in other chain" evidence="8">
    <location>
        <begin position="13"/>
        <end position="16"/>
    </location>
    <ligand>
        <name>IMP</name>
        <dbReference type="ChEBI" id="CHEBI:58053"/>
        <note>ligand shared between dimeric partners</note>
    </ligand>
</feature>
<evidence type="ECO:0000256" key="9">
    <source>
        <dbReference type="PROSITE-ProRule" id="PRU10134"/>
    </source>
</evidence>